<dbReference type="OrthoDB" id="2592504at2759"/>
<gene>
    <name evidence="3" type="ORF">F53441_11289</name>
</gene>
<name>A0A8H4NTP4_9HYPO</name>
<feature type="compositionally biased region" description="Basic and acidic residues" evidence="1">
    <location>
        <begin position="1"/>
        <end position="16"/>
    </location>
</feature>
<evidence type="ECO:0000313" key="3">
    <source>
        <dbReference type="EMBL" id="KAF4443971.1"/>
    </source>
</evidence>
<dbReference type="PANTHER" id="PTHR42339:SF1">
    <property type="entry name" value="HISTONE H1"/>
    <property type="match status" value="1"/>
</dbReference>
<keyword evidence="4" id="KW-1185">Reference proteome</keyword>
<feature type="domain" description="DUF7726" evidence="2">
    <location>
        <begin position="49"/>
        <end position="130"/>
    </location>
</feature>
<reference evidence="3" key="1">
    <citation type="submission" date="2020-01" db="EMBL/GenBank/DDBJ databases">
        <title>Identification and distribution of gene clusters putatively required for synthesis of sphingolipid metabolism inhibitors in phylogenetically diverse species of the filamentous fungus Fusarium.</title>
        <authorList>
            <person name="Kim H.-S."/>
            <person name="Busman M."/>
            <person name="Brown D.W."/>
            <person name="Divon H."/>
            <person name="Uhlig S."/>
            <person name="Proctor R.H."/>
        </authorList>
    </citation>
    <scope>NUCLEOTIDE SEQUENCE</scope>
    <source>
        <strain evidence="3">NRRL 53441</strain>
    </source>
</reference>
<dbReference type="EMBL" id="JAADJG010000560">
    <property type="protein sequence ID" value="KAF4443971.1"/>
    <property type="molecule type" value="Genomic_DNA"/>
</dbReference>
<proteinExistence type="predicted"/>
<evidence type="ECO:0000313" key="4">
    <source>
        <dbReference type="Proteomes" id="UP000605986"/>
    </source>
</evidence>
<dbReference type="Pfam" id="PF24852">
    <property type="entry name" value="DUF7726"/>
    <property type="match status" value="1"/>
</dbReference>
<feature type="compositionally biased region" description="Low complexity" evidence="1">
    <location>
        <begin position="17"/>
        <end position="31"/>
    </location>
</feature>
<protein>
    <recommendedName>
        <fullName evidence="2">DUF7726 domain-containing protein</fullName>
    </recommendedName>
</protein>
<dbReference type="AlphaFoldDB" id="A0A8H4NTP4"/>
<evidence type="ECO:0000256" key="1">
    <source>
        <dbReference type="SAM" id="MobiDB-lite"/>
    </source>
</evidence>
<feature type="region of interest" description="Disordered" evidence="1">
    <location>
        <begin position="1"/>
        <end position="33"/>
    </location>
</feature>
<accession>A0A8H4NTP4</accession>
<dbReference type="PANTHER" id="PTHR42339">
    <property type="entry name" value="HISTONE H1"/>
    <property type="match status" value="1"/>
</dbReference>
<sequence length="161" mass="17944">MPDPKKRQLEEQKKATADGTSSKATSSASKALPDVSDIHLHGEEIDDFPVYDNCDEICRKINAHMKTPGVTQAQFCRDIYAQLKAPKCKSIQSKQLADFRGMKGSNAGAKSPVFYGAYVYFEKIRIAQGKPRSKHAEEIADLYPGGFPRDQDHRTWVIGRA</sequence>
<comment type="caution">
    <text evidence="3">The sequence shown here is derived from an EMBL/GenBank/DDBJ whole genome shotgun (WGS) entry which is preliminary data.</text>
</comment>
<evidence type="ECO:0000259" key="2">
    <source>
        <dbReference type="Pfam" id="PF24852"/>
    </source>
</evidence>
<dbReference type="InterPro" id="IPR056143">
    <property type="entry name" value="DUF7726"/>
</dbReference>
<dbReference type="Proteomes" id="UP000605986">
    <property type="component" value="Unassembled WGS sequence"/>
</dbReference>
<organism evidence="3 4">
    <name type="scientific">Fusarium austroafricanum</name>
    <dbReference type="NCBI Taxonomy" id="2364996"/>
    <lineage>
        <taxon>Eukaryota</taxon>
        <taxon>Fungi</taxon>
        <taxon>Dikarya</taxon>
        <taxon>Ascomycota</taxon>
        <taxon>Pezizomycotina</taxon>
        <taxon>Sordariomycetes</taxon>
        <taxon>Hypocreomycetidae</taxon>
        <taxon>Hypocreales</taxon>
        <taxon>Nectriaceae</taxon>
        <taxon>Fusarium</taxon>
        <taxon>Fusarium concolor species complex</taxon>
    </lineage>
</organism>